<dbReference type="Pfam" id="PF20142">
    <property type="entry name" value="Scaffold"/>
    <property type="match status" value="1"/>
</dbReference>
<dbReference type="Pfam" id="PF03734">
    <property type="entry name" value="YkuD"/>
    <property type="match status" value="1"/>
</dbReference>
<keyword evidence="8" id="KW-0732">Signal</keyword>
<accession>A0A4P6Y739</accession>
<dbReference type="AlphaFoldDB" id="A0A4P6Y739"/>
<gene>
    <name evidence="10" type="ORF">E1750_05955</name>
</gene>
<protein>
    <submittedName>
        <fullName evidence="10">L,D-transpeptidase</fullName>
    </submittedName>
</protein>
<evidence type="ECO:0000256" key="3">
    <source>
        <dbReference type="ARBA" id="ARBA00022679"/>
    </source>
</evidence>
<comment type="similarity">
    <text evidence="2">Belongs to the YkuD family.</text>
</comment>
<keyword evidence="5 7" id="KW-0573">Peptidoglycan synthesis</keyword>
<organism evidence="10 11">
    <name type="scientific">Flavobacterium nackdongense</name>
    <dbReference type="NCBI Taxonomy" id="2547394"/>
    <lineage>
        <taxon>Bacteria</taxon>
        <taxon>Pseudomonadati</taxon>
        <taxon>Bacteroidota</taxon>
        <taxon>Flavobacteriia</taxon>
        <taxon>Flavobacteriales</taxon>
        <taxon>Flavobacteriaceae</taxon>
        <taxon>Flavobacterium</taxon>
    </lineage>
</organism>
<dbReference type="GO" id="GO:0071555">
    <property type="term" value="P:cell wall organization"/>
    <property type="evidence" value="ECO:0007669"/>
    <property type="project" value="UniProtKB-UniRule"/>
</dbReference>
<dbReference type="PANTHER" id="PTHR41533:SF2">
    <property type="entry name" value="BLR7131 PROTEIN"/>
    <property type="match status" value="1"/>
</dbReference>
<dbReference type="SUPFAM" id="SSF141523">
    <property type="entry name" value="L,D-transpeptidase catalytic domain-like"/>
    <property type="match status" value="1"/>
</dbReference>
<name>A0A4P6Y739_9FLAO</name>
<comment type="pathway">
    <text evidence="1 7">Cell wall biogenesis; peptidoglycan biosynthesis.</text>
</comment>
<evidence type="ECO:0000259" key="9">
    <source>
        <dbReference type="PROSITE" id="PS52029"/>
    </source>
</evidence>
<dbReference type="PANTHER" id="PTHR41533">
    <property type="entry name" value="L,D-TRANSPEPTIDASE HI_1667-RELATED"/>
    <property type="match status" value="1"/>
</dbReference>
<dbReference type="CDD" id="cd16913">
    <property type="entry name" value="YkuD_like"/>
    <property type="match status" value="1"/>
</dbReference>
<keyword evidence="6 7" id="KW-0961">Cell wall biogenesis/degradation</keyword>
<evidence type="ECO:0000256" key="5">
    <source>
        <dbReference type="ARBA" id="ARBA00022984"/>
    </source>
</evidence>
<feature type="domain" description="L,D-TPase catalytic" evidence="9">
    <location>
        <begin position="322"/>
        <end position="477"/>
    </location>
</feature>
<proteinExistence type="inferred from homology"/>
<dbReference type="GO" id="GO:0004180">
    <property type="term" value="F:carboxypeptidase activity"/>
    <property type="evidence" value="ECO:0007669"/>
    <property type="project" value="UniProtKB-ARBA"/>
</dbReference>
<dbReference type="SUPFAM" id="SSF47090">
    <property type="entry name" value="PGBD-like"/>
    <property type="match status" value="1"/>
</dbReference>
<dbReference type="GO" id="GO:0016740">
    <property type="term" value="F:transferase activity"/>
    <property type="evidence" value="ECO:0007669"/>
    <property type="project" value="UniProtKB-KW"/>
</dbReference>
<evidence type="ECO:0000313" key="11">
    <source>
        <dbReference type="Proteomes" id="UP000291124"/>
    </source>
</evidence>
<dbReference type="GO" id="GO:0009252">
    <property type="term" value="P:peptidoglycan biosynthetic process"/>
    <property type="evidence" value="ECO:0007669"/>
    <property type="project" value="UniProtKB-UniPathway"/>
</dbReference>
<dbReference type="KEGG" id="fnk:E1750_05955"/>
<evidence type="ECO:0000256" key="4">
    <source>
        <dbReference type="ARBA" id="ARBA00022960"/>
    </source>
</evidence>
<feature type="signal peptide" evidence="8">
    <location>
        <begin position="1"/>
        <end position="18"/>
    </location>
</feature>
<reference evidence="11" key="1">
    <citation type="submission" date="2019-03" db="EMBL/GenBank/DDBJ databases">
        <title>Flavobacterium sp.</title>
        <authorList>
            <person name="Kim H."/>
        </authorList>
    </citation>
    <scope>NUCLEOTIDE SEQUENCE [LARGE SCALE GENOMIC DNA]</scope>
    <source>
        <strain evidence="11">GS13</strain>
    </source>
</reference>
<dbReference type="UniPathway" id="UPA00219"/>
<evidence type="ECO:0000256" key="8">
    <source>
        <dbReference type="SAM" id="SignalP"/>
    </source>
</evidence>
<dbReference type="InterPro" id="IPR038063">
    <property type="entry name" value="Transpep_catalytic_dom"/>
</dbReference>
<evidence type="ECO:0000256" key="2">
    <source>
        <dbReference type="ARBA" id="ARBA00005992"/>
    </source>
</evidence>
<dbReference type="Proteomes" id="UP000291124">
    <property type="component" value="Chromosome"/>
</dbReference>
<dbReference type="Gene3D" id="2.40.440.10">
    <property type="entry name" value="L,D-transpeptidase catalytic domain-like"/>
    <property type="match status" value="1"/>
</dbReference>
<dbReference type="PROSITE" id="PS52029">
    <property type="entry name" value="LD_TPASE"/>
    <property type="match status" value="1"/>
</dbReference>
<dbReference type="EMBL" id="CP037933">
    <property type="protein sequence ID" value="QBN18369.1"/>
    <property type="molecule type" value="Genomic_DNA"/>
</dbReference>
<dbReference type="GO" id="GO:0008360">
    <property type="term" value="P:regulation of cell shape"/>
    <property type="evidence" value="ECO:0007669"/>
    <property type="project" value="UniProtKB-UniRule"/>
</dbReference>
<dbReference type="RefSeq" id="WP_133275896.1">
    <property type="nucleotide sequence ID" value="NZ_CP037933.1"/>
</dbReference>
<evidence type="ECO:0000256" key="7">
    <source>
        <dbReference type="PROSITE-ProRule" id="PRU01373"/>
    </source>
</evidence>
<dbReference type="InterPro" id="IPR005490">
    <property type="entry name" value="LD_TPept_cat_dom"/>
</dbReference>
<keyword evidence="4 7" id="KW-0133">Cell shape</keyword>
<dbReference type="InterPro" id="IPR045380">
    <property type="entry name" value="LD_TPept_scaffold_dom"/>
</dbReference>
<evidence type="ECO:0000256" key="6">
    <source>
        <dbReference type="ARBA" id="ARBA00023316"/>
    </source>
</evidence>
<feature type="active site" description="Proton donor/acceptor" evidence="7">
    <location>
        <position position="432"/>
    </location>
</feature>
<keyword evidence="3" id="KW-0808">Transferase</keyword>
<sequence length="532" mass="61139">MKKCVVLLVVITFGFTFANISCNKKTEDTREIVANNIAVTPVYNSFIPIDSAAIVSFYKSYPDLKKYQAETMALYRKHNFNQVWYDDQGIIEFGNSLYAKYLDIEKEGLKVVFPYHKSLEGIFHDDVENNLSQENAELMISNLYFFYADKVYNGLNSKVTTEIGWLLPRKQISYVNLLDSLMSPSKTTLETEKVQISQYYKLRSFLEKYKKIEKAGGWNPIDVAPDFKSFKPGDSTKAIGQIRERLFITGDLKTNSKSNVYDPELVAGVARYQLRNGFKSDNLILPKHINEMNKPIADRLKQILVNMERCRWMSPEIANSYEYILVNIPSYTLSFFRDGKLALASAVVVGKTMNKTVIFSGKMSYIVFSPYWYIPTSIIKKEVKPGMAKNPNYLAQHNMEWNNGNVRQKPGKRNSLGLVKFIFPNSNNIYLHDTPSKSLFENETRAYSHGCVRVGKPRDLAINILKEDKNWTPAKIDAAMNAGKENTYVLKKKIPVYIGYFTAWVDENGQINFFDDVYQRDDRLAKLIFSDN</sequence>
<evidence type="ECO:0000313" key="10">
    <source>
        <dbReference type="EMBL" id="QBN18369.1"/>
    </source>
</evidence>
<dbReference type="InterPro" id="IPR036365">
    <property type="entry name" value="PGBD-like_sf"/>
</dbReference>
<feature type="active site" description="Nucleophile" evidence="7">
    <location>
        <position position="451"/>
    </location>
</feature>
<keyword evidence="11" id="KW-1185">Reference proteome</keyword>
<feature type="chain" id="PRO_5020759380" evidence="8">
    <location>
        <begin position="19"/>
        <end position="532"/>
    </location>
</feature>
<dbReference type="OrthoDB" id="9778545at2"/>
<dbReference type="InterPro" id="IPR052905">
    <property type="entry name" value="LD-transpeptidase_YkuD-like"/>
</dbReference>
<evidence type="ECO:0000256" key="1">
    <source>
        <dbReference type="ARBA" id="ARBA00004752"/>
    </source>
</evidence>